<gene>
    <name evidence="1" type="ORF">BP00DRAFT_442030</name>
</gene>
<proteinExistence type="predicted"/>
<dbReference type="AlphaFoldDB" id="A0A2V5IH35"/>
<dbReference type="Proteomes" id="UP000248817">
    <property type="component" value="Unassembled WGS sequence"/>
</dbReference>
<evidence type="ECO:0000313" key="1">
    <source>
        <dbReference type="EMBL" id="PYI36018.1"/>
    </source>
</evidence>
<name>A0A2V5IH35_9EURO</name>
<reference evidence="1 2" key="1">
    <citation type="submission" date="2018-02" db="EMBL/GenBank/DDBJ databases">
        <title>The genomes of Aspergillus section Nigri reveals drivers in fungal speciation.</title>
        <authorList>
            <consortium name="DOE Joint Genome Institute"/>
            <person name="Vesth T.C."/>
            <person name="Nybo J."/>
            <person name="Theobald S."/>
            <person name="Brandl J."/>
            <person name="Frisvad J.C."/>
            <person name="Nielsen K.F."/>
            <person name="Lyhne E.K."/>
            <person name="Kogle M.E."/>
            <person name="Kuo A."/>
            <person name="Riley R."/>
            <person name="Clum A."/>
            <person name="Nolan M."/>
            <person name="Lipzen A."/>
            <person name="Salamov A."/>
            <person name="Henrissat B."/>
            <person name="Wiebenga A."/>
            <person name="De vries R.P."/>
            <person name="Grigoriev I.V."/>
            <person name="Mortensen U.H."/>
            <person name="Andersen M.R."/>
            <person name="Baker S.E."/>
        </authorList>
    </citation>
    <scope>NUCLEOTIDE SEQUENCE [LARGE SCALE GENOMIC DNA]</scope>
    <source>
        <strain evidence="1 2">CBS 114.80</strain>
    </source>
</reference>
<feature type="non-terminal residue" evidence="1">
    <location>
        <position position="92"/>
    </location>
</feature>
<accession>A0A2V5IH35</accession>
<organism evidence="1 2">
    <name type="scientific">Aspergillus indologenus CBS 114.80</name>
    <dbReference type="NCBI Taxonomy" id="1450541"/>
    <lineage>
        <taxon>Eukaryota</taxon>
        <taxon>Fungi</taxon>
        <taxon>Dikarya</taxon>
        <taxon>Ascomycota</taxon>
        <taxon>Pezizomycotina</taxon>
        <taxon>Eurotiomycetes</taxon>
        <taxon>Eurotiomycetidae</taxon>
        <taxon>Eurotiales</taxon>
        <taxon>Aspergillaceae</taxon>
        <taxon>Aspergillus</taxon>
        <taxon>Aspergillus subgen. Circumdati</taxon>
    </lineage>
</organism>
<protein>
    <submittedName>
        <fullName evidence="1">Uncharacterized protein</fullName>
    </submittedName>
</protein>
<dbReference type="EMBL" id="KZ825466">
    <property type="protein sequence ID" value="PYI36018.1"/>
    <property type="molecule type" value="Genomic_DNA"/>
</dbReference>
<sequence length="92" mass="10123">MTTDKNIFSDNTYPGGVGYVTTDFPVTGLSRVVRHITGHDAQGQSVFLATDNGDHHRVLGEQQAIGNIIYSTNQSPVELNDDVDIKYARENE</sequence>
<evidence type="ECO:0000313" key="2">
    <source>
        <dbReference type="Proteomes" id="UP000248817"/>
    </source>
</evidence>
<keyword evidence="2" id="KW-1185">Reference proteome</keyword>